<gene>
    <name evidence="1" type="ORF">METZ01_LOCUS140064</name>
</gene>
<name>A0A381ZD94_9ZZZZ</name>
<proteinExistence type="predicted"/>
<dbReference type="AlphaFoldDB" id="A0A381ZD94"/>
<reference evidence="1" key="1">
    <citation type="submission" date="2018-05" db="EMBL/GenBank/DDBJ databases">
        <authorList>
            <person name="Lanie J.A."/>
            <person name="Ng W.-L."/>
            <person name="Kazmierczak K.M."/>
            <person name="Andrzejewski T.M."/>
            <person name="Davidsen T.M."/>
            <person name="Wayne K.J."/>
            <person name="Tettelin H."/>
            <person name="Glass J.I."/>
            <person name="Rusch D."/>
            <person name="Podicherti R."/>
            <person name="Tsui H.-C.T."/>
            <person name="Winkler M.E."/>
        </authorList>
    </citation>
    <scope>NUCLEOTIDE SEQUENCE</scope>
</reference>
<evidence type="ECO:0000313" key="1">
    <source>
        <dbReference type="EMBL" id="SVA87210.1"/>
    </source>
</evidence>
<sequence>MDGFAIEGEWIRGLIHVDKALNEGVHVIGRNTVLGHKVAARYERQTNRNNAEALHRLRK</sequence>
<accession>A0A381ZD94</accession>
<dbReference type="EMBL" id="UINC01020869">
    <property type="protein sequence ID" value="SVA87210.1"/>
    <property type="molecule type" value="Genomic_DNA"/>
</dbReference>
<protein>
    <submittedName>
        <fullName evidence="1">Uncharacterized protein</fullName>
    </submittedName>
</protein>
<organism evidence="1">
    <name type="scientific">marine metagenome</name>
    <dbReference type="NCBI Taxonomy" id="408172"/>
    <lineage>
        <taxon>unclassified sequences</taxon>
        <taxon>metagenomes</taxon>
        <taxon>ecological metagenomes</taxon>
    </lineage>
</organism>